<dbReference type="GO" id="GO:0003723">
    <property type="term" value="F:RNA binding"/>
    <property type="evidence" value="ECO:0007669"/>
    <property type="project" value="InterPro"/>
</dbReference>
<gene>
    <name evidence="5" type="ORF">TIFTF001_008962</name>
</gene>
<keyword evidence="2" id="KW-0689">Ribosomal protein</keyword>
<dbReference type="InterPro" id="IPR027437">
    <property type="entry name" value="Rbsml_uS13_C"/>
</dbReference>
<organism evidence="5 6">
    <name type="scientific">Ficus carica</name>
    <name type="common">Common fig</name>
    <dbReference type="NCBI Taxonomy" id="3494"/>
    <lineage>
        <taxon>Eukaryota</taxon>
        <taxon>Viridiplantae</taxon>
        <taxon>Streptophyta</taxon>
        <taxon>Embryophyta</taxon>
        <taxon>Tracheophyta</taxon>
        <taxon>Spermatophyta</taxon>
        <taxon>Magnoliopsida</taxon>
        <taxon>eudicotyledons</taxon>
        <taxon>Gunneridae</taxon>
        <taxon>Pentapetalae</taxon>
        <taxon>rosids</taxon>
        <taxon>fabids</taxon>
        <taxon>Rosales</taxon>
        <taxon>Moraceae</taxon>
        <taxon>Ficeae</taxon>
        <taxon>Ficus</taxon>
    </lineage>
</organism>
<protein>
    <recommendedName>
        <fullName evidence="7">Ribosomal protein S13</fullName>
    </recommendedName>
</protein>
<evidence type="ECO:0000256" key="1">
    <source>
        <dbReference type="ARBA" id="ARBA00008080"/>
    </source>
</evidence>
<comment type="caution">
    <text evidence="5">The sequence shown here is derived from an EMBL/GenBank/DDBJ whole genome shotgun (WGS) entry which is preliminary data.</text>
</comment>
<dbReference type="GO" id="GO:0015935">
    <property type="term" value="C:small ribosomal subunit"/>
    <property type="evidence" value="ECO:0007669"/>
    <property type="project" value="TreeGrafter"/>
</dbReference>
<evidence type="ECO:0000256" key="3">
    <source>
        <dbReference type="ARBA" id="ARBA00023274"/>
    </source>
</evidence>
<evidence type="ECO:0000313" key="5">
    <source>
        <dbReference type="EMBL" id="GMN39724.1"/>
    </source>
</evidence>
<reference evidence="5" key="1">
    <citation type="submission" date="2023-07" db="EMBL/GenBank/DDBJ databases">
        <title>draft genome sequence of fig (Ficus carica).</title>
        <authorList>
            <person name="Takahashi T."/>
            <person name="Nishimura K."/>
        </authorList>
    </citation>
    <scope>NUCLEOTIDE SEQUENCE</scope>
</reference>
<dbReference type="AlphaFoldDB" id="A0AA87ZTW9"/>
<dbReference type="PANTHER" id="PTHR10871:SF28">
    <property type="entry name" value="SMALL RIBOSOMAL SUBUNIT PROTEIN US13M"/>
    <property type="match status" value="1"/>
</dbReference>
<dbReference type="Gene3D" id="1.10.8.50">
    <property type="match status" value="1"/>
</dbReference>
<dbReference type="PROSITE" id="PS50159">
    <property type="entry name" value="RIBOSOMAL_S13_2"/>
    <property type="match status" value="1"/>
</dbReference>
<evidence type="ECO:0000256" key="4">
    <source>
        <dbReference type="SAM" id="MobiDB-lite"/>
    </source>
</evidence>
<evidence type="ECO:0008006" key="7">
    <source>
        <dbReference type="Google" id="ProtNLM"/>
    </source>
</evidence>
<dbReference type="SUPFAM" id="SSF46946">
    <property type="entry name" value="S13-like H2TH domain"/>
    <property type="match status" value="1"/>
</dbReference>
<dbReference type="InterPro" id="IPR018269">
    <property type="entry name" value="Ribosomal_uS13_CS"/>
</dbReference>
<dbReference type="Pfam" id="PF00416">
    <property type="entry name" value="Ribosomal_S13"/>
    <property type="match status" value="1"/>
</dbReference>
<dbReference type="GO" id="GO:0003735">
    <property type="term" value="F:structural constituent of ribosome"/>
    <property type="evidence" value="ECO:0007669"/>
    <property type="project" value="InterPro"/>
</dbReference>
<dbReference type="HAMAP" id="MF_01315">
    <property type="entry name" value="Ribosomal_uS13"/>
    <property type="match status" value="1"/>
</dbReference>
<keyword evidence="3" id="KW-0687">Ribonucleoprotein</keyword>
<name>A0AA87ZTW9_FICCA</name>
<keyword evidence="6" id="KW-1185">Reference proteome</keyword>
<dbReference type="InterPro" id="IPR001892">
    <property type="entry name" value="Ribosomal_uS13"/>
</dbReference>
<dbReference type="FunFam" id="1.10.8.50:FF:000001">
    <property type="entry name" value="30S ribosomal protein S13"/>
    <property type="match status" value="1"/>
</dbReference>
<dbReference type="EMBL" id="BTGU01000010">
    <property type="protein sequence ID" value="GMN39724.1"/>
    <property type="molecule type" value="Genomic_DNA"/>
</dbReference>
<feature type="compositionally biased region" description="Basic residues" evidence="4">
    <location>
        <begin position="131"/>
        <end position="151"/>
    </location>
</feature>
<proteinExistence type="inferred from homology"/>
<dbReference type="PROSITE" id="PS00646">
    <property type="entry name" value="RIBOSOMAL_S13_1"/>
    <property type="match status" value="1"/>
</dbReference>
<dbReference type="GO" id="GO:0005739">
    <property type="term" value="C:mitochondrion"/>
    <property type="evidence" value="ECO:0007669"/>
    <property type="project" value="TreeGrafter"/>
</dbReference>
<sequence>MFGIRGGSASIFTNIRHQILQSLSNRWQRAETMFVKAGMEIPDEKRLEYALPYIHGIGRARARQILSDLSLENKRVRDLTKREVFVLGEELSKYAVERELRMYVERDVRRLVEIQCYRGMRHSEGLPCRGQRTKTNARTKKNQSLPMRKKK</sequence>
<dbReference type="Gene3D" id="4.10.910.10">
    <property type="entry name" value="30s ribosomal protein s13, domain 2"/>
    <property type="match status" value="1"/>
</dbReference>
<dbReference type="GO" id="GO:0006412">
    <property type="term" value="P:translation"/>
    <property type="evidence" value="ECO:0007669"/>
    <property type="project" value="InterPro"/>
</dbReference>
<evidence type="ECO:0000256" key="2">
    <source>
        <dbReference type="ARBA" id="ARBA00022980"/>
    </source>
</evidence>
<dbReference type="PANTHER" id="PTHR10871">
    <property type="entry name" value="30S RIBOSOMAL PROTEIN S13/40S RIBOSOMAL PROTEIN S18"/>
    <property type="match status" value="1"/>
</dbReference>
<dbReference type="InterPro" id="IPR010979">
    <property type="entry name" value="Ribosomal_uS13-like_H2TH"/>
</dbReference>
<dbReference type="Proteomes" id="UP001187192">
    <property type="component" value="Unassembled WGS sequence"/>
</dbReference>
<evidence type="ECO:0000313" key="6">
    <source>
        <dbReference type="Proteomes" id="UP001187192"/>
    </source>
</evidence>
<accession>A0AA87ZTW9</accession>
<feature type="region of interest" description="Disordered" evidence="4">
    <location>
        <begin position="125"/>
        <end position="151"/>
    </location>
</feature>
<comment type="similarity">
    <text evidence="1">Belongs to the universal ribosomal protein uS13 family.</text>
</comment>